<dbReference type="HOGENOM" id="CLU_003852_0_0_1"/>
<feature type="compositionally biased region" description="Basic and acidic residues" evidence="4">
    <location>
        <begin position="1081"/>
        <end position="1103"/>
    </location>
</feature>
<proteinExistence type="predicted"/>
<evidence type="ECO:0000259" key="5">
    <source>
        <dbReference type="Pfam" id="PF16755"/>
    </source>
</evidence>
<evidence type="ECO:0000313" key="6">
    <source>
        <dbReference type="EMBL" id="KEF60221.1"/>
    </source>
</evidence>
<feature type="compositionally biased region" description="Polar residues" evidence="4">
    <location>
        <begin position="969"/>
        <end position="979"/>
    </location>
</feature>
<gene>
    <name evidence="6" type="ORF">A1O9_05071</name>
</gene>
<dbReference type="GO" id="GO:0008139">
    <property type="term" value="F:nuclear localization sequence binding"/>
    <property type="evidence" value="ECO:0007669"/>
    <property type="project" value="TreeGrafter"/>
</dbReference>
<feature type="region of interest" description="Disordered" evidence="4">
    <location>
        <begin position="1081"/>
        <end position="1106"/>
    </location>
</feature>
<dbReference type="Gene3D" id="2.130.10.10">
    <property type="entry name" value="YVTN repeat-like/Quinoprotein amine dehydrogenase"/>
    <property type="match status" value="1"/>
</dbReference>
<feature type="compositionally biased region" description="Polar residues" evidence="4">
    <location>
        <begin position="1412"/>
        <end position="1426"/>
    </location>
</feature>
<dbReference type="CDD" id="cd22249">
    <property type="entry name" value="UDM1_RNF168_RNF169-like"/>
    <property type="match status" value="1"/>
</dbReference>
<sequence length="1484" mass="157056">MAFSFSNAASTTSTSNPGGAHVSDGAELQEIQTNQLGFAALNGEAKIRIFPTPWPSDDLPAPSSSLLSVASSRGLVAAAGPDAIYISSTSKVRESLQLSEKGPIRPLEPDIKIPLPRLSQIAFSSDDSVLVASTHSEGGILAFQVESLKNGQLEPLVKITTNGQTLRALVPNPVPGSAELFAIVTSNGDLMIVDLKAGALLSGINGFVLTSNVSCVSWSNKGKQLVAGLADGNAVQLKPDGTVVANIPRSTSIAPNVHVSGILWLENDIFFTVYTPSGTDNGILPSEYYIITRDAEQSRLTFEKLPEVLPLWGVERLPSAHFISRLRAFEPHLQELVVVTATTSIDVGLVSRTDKPLSAEGVVAPAFTTTVIEDDTRRAQLPLSSEFQDTSPIGMAFDLSSTERVPNPIPSDLEILETAGPVPNLIVLNTDGVLASWWLIYNDSVRAKTTYAGFASVRSLQQASPDTGNLSPAPTAQSANTSTNVTNPGAFAKPTFGVPSAQSGFGNTSSSAFGTSSPIAAAKSSWTTTGFGAGTVSGAPASTFGAPAFGSTSTPAFGSASALGKPSLFGQPASPAGPTTFGQASSFKSNLNPSPFSAANAATTQSGFSSFSNAGGFSSFAGVQTDQSSKSPFASTSGKVEFGQQASGNLFGSNSSSSPFAAAKTSGSTIFGGNSGAFKLQSSFQGDGTAKDDGPKPEQSGSFGLGASLDDMMGESQKDLSPTHDQEAEMGDESSKSYTDSDRAEAPDSQNIPVERTNKPATSLVTPPATLNQSKATPAPPLSNLFGATRDQSTTPIPQPGTTGWSFDGLSSTTPKETPAPSHMALFGTKNASHDTAANVQTSTPSNTFEFMKEPPEIKQEPPSDDESVDLSQIPEAPLPPDPVSKPLYAAGDTSVSSTASKTSPDSAPLPPDFVPPATKADEERLQELPSDGEEEDEGGFSSDFEGSGEEVTDGASQEEDNSDEQHEQLQTSPESSFKSGDRSTEVSPTGGLFTKVSTTNFGAKSQRPLFGEVGSSGPIFAPPKPHESPRSPSPVRKVFPIEGLRVDPSRSVSAPARPKSVIDQRKAEYHQSALAIQTSRAKEEELAKEKARREEAARRKAEEEAEQLALLQDDEDDRLRQELERPITPTQALDDFITYQPKSPEDTTKTGIPAQIERLYSDINSMVYTLGINVRSLASFMQYQQLDASNQSWPSVLKSETPMDALNDEWLLGDITRLHEGHIALSTILDDSKIDGFNDKLQQCQELLGHDLFELRVKLTSIKKSLQALASDETSMSAPLSAEQSSIQNDLRRASASVQSKLVQVEDSIAVLRAKLAESSVSEHSNRRSSTFGRTPSQKKPTVEAVTKTVGKMMAMAEQKSADIDLLESQLKKLGISTSNTSITGNGEKINGTDAVSTPLRLRRSAYGATPGSSGSVYQTPDSRFASSVRSNKTLRMSQNGGLGVVAAEDRERWQVQARRKKETTTLLKGILNDKRKKLTTKT</sequence>
<dbReference type="InterPro" id="IPR015943">
    <property type="entry name" value="WD40/YVTN_repeat-like_dom_sf"/>
</dbReference>
<dbReference type="VEuPathDB" id="FungiDB:A1O9_05071"/>
<dbReference type="PANTHER" id="PTHR23193">
    <property type="entry name" value="NUCLEAR PORE COMPLEX PROTEIN NUP"/>
    <property type="match status" value="1"/>
</dbReference>
<accession>A0A072PK19</accession>
<dbReference type="GO" id="GO:0006606">
    <property type="term" value="P:protein import into nucleus"/>
    <property type="evidence" value="ECO:0007669"/>
    <property type="project" value="TreeGrafter"/>
</dbReference>
<dbReference type="PANTHER" id="PTHR23193:SF23">
    <property type="entry name" value="NUCLEAR PORE COMPLEX PROTEIN NUP153"/>
    <property type="match status" value="1"/>
</dbReference>
<feature type="compositionally biased region" description="Low complexity" evidence="4">
    <location>
        <begin position="1"/>
        <end position="16"/>
    </location>
</feature>
<evidence type="ECO:0000256" key="4">
    <source>
        <dbReference type="SAM" id="MobiDB-lite"/>
    </source>
</evidence>
<feature type="region of interest" description="Disordered" evidence="4">
    <location>
        <begin position="682"/>
        <end position="1067"/>
    </location>
</feature>
<reference evidence="6 7" key="1">
    <citation type="submission" date="2013-03" db="EMBL/GenBank/DDBJ databases">
        <title>The Genome Sequence of Exophiala aquamarina CBS 119918.</title>
        <authorList>
            <consortium name="The Broad Institute Genomics Platform"/>
            <person name="Cuomo C."/>
            <person name="de Hoog S."/>
            <person name="Gorbushina A."/>
            <person name="Walker B."/>
            <person name="Young S.K."/>
            <person name="Zeng Q."/>
            <person name="Gargeya S."/>
            <person name="Fitzgerald M."/>
            <person name="Haas B."/>
            <person name="Abouelleil A."/>
            <person name="Allen A.W."/>
            <person name="Alvarado L."/>
            <person name="Arachchi H.M."/>
            <person name="Berlin A.M."/>
            <person name="Chapman S.B."/>
            <person name="Gainer-Dewar J."/>
            <person name="Goldberg J."/>
            <person name="Griggs A."/>
            <person name="Gujja S."/>
            <person name="Hansen M."/>
            <person name="Howarth C."/>
            <person name="Imamovic A."/>
            <person name="Ireland A."/>
            <person name="Larimer J."/>
            <person name="McCowan C."/>
            <person name="Murphy C."/>
            <person name="Pearson M."/>
            <person name="Poon T.W."/>
            <person name="Priest M."/>
            <person name="Roberts A."/>
            <person name="Saif S."/>
            <person name="Shea T."/>
            <person name="Sisk P."/>
            <person name="Sykes S."/>
            <person name="Wortman J."/>
            <person name="Nusbaum C."/>
            <person name="Birren B."/>
        </authorList>
    </citation>
    <scope>NUCLEOTIDE SEQUENCE [LARGE SCALE GENOMIC DNA]</scope>
    <source>
        <strain evidence="6 7">CBS 119918</strain>
    </source>
</reference>
<evidence type="ECO:0000256" key="2">
    <source>
        <dbReference type="ARBA" id="ARBA00022448"/>
    </source>
</evidence>
<organism evidence="6 7">
    <name type="scientific">Exophiala aquamarina CBS 119918</name>
    <dbReference type="NCBI Taxonomy" id="1182545"/>
    <lineage>
        <taxon>Eukaryota</taxon>
        <taxon>Fungi</taxon>
        <taxon>Dikarya</taxon>
        <taxon>Ascomycota</taxon>
        <taxon>Pezizomycotina</taxon>
        <taxon>Eurotiomycetes</taxon>
        <taxon>Chaetothyriomycetidae</taxon>
        <taxon>Chaetothyriales</taxon>
        <taxon>Herpotrichiellaceae</taxon>
        <taxon>Exophiala</taxon>
    </lineage>
</organism>
<evidence type="ECO:0000256" key="3">
    <source>
        <dbReference type="ARBA" id="ARBA00023242"/>
    </source>
</evidence>
<comment type="caution">
    <text evidence="6">The sequence shown here is derived from an EMBL/GenBank/DDBJ whole genome shotgun (WGS) entry which is preliminary data.</text>
</comment>
<dbReference type="InterPro" id="IPR039462">
    <property type="entry name" value="Nup159/Nup146_N"/>
</dbReference>
<keyword evidence="7" id="KW-1185">Reference proteome</keyword>
<name>A0A072PK19_9EURO</name>
<dbReference type="InterPro" id="IPR026054">
    <property type="entry name" value="Nucleoporin"/>
</dbReference>
<feature type="compositionally biased region" description="Basic and acidic residues" evidence="4">
    <location>
        <begin position="716"/>
        <end position="746"/>
    </location>
</feature>
<feature type="compositionally biased region" description="Polar residues" evidence="4">
    <location>
        <begin position="830"/>
        <end position="849"/>
    </location>
</feature>
<feature type="region of interest" description="Disordered" evidence="4">
    <location>
        <begin position="1321"/>
        <end position="1345"/>
    </location>
</feature>
<keyword evidence="2" id="KW-0813">Transport</keyword>
<feature type="compositionally biased region" description="Basic and acidic residues" evidence="4">
    <location>
        <begin position="851"/>
        <end position="862"/>
    </location>
</feature>
<keyword evidence="3" id="KW-0539">Nucleus</keyword>
<dbReference type="GeneID" id="25279998"/>
<feature type="compositionally biased region" description="Polar residues" evidence="4">
    <location>
        <begin position="790"/>
        <end position="816"/>
    </location>
</feature>
<evidence type="ECO:0000256" key="1">
    <source>
        <dbReference type="ARBA" id="ARBA00004123"/>
    </source>
</evidence>
<dbReference type="SUPFAM" id="SSF117289">
    <property type="entry name" value="Nucleoporin domain"/>
    <property type="match status" value="1"/>
</dbReference>
<feature type="domain" description="Nucleoporin Nup159/Nup146 N-terminal" evidence="5">
    <location>
        <begin position="60"/>
        <end position="434"/>
    </location>
</feature>
<dbReference type="STRING" id="1182545.A0A072PK19"/>
<dbReference type="GO" id="GO:0006405">
    <property type="term" value="P:RNA export from nucleus"/>
    <property type="evidence" value="ECO:0007669"/>
    <property type="project" value="TreeGrafter"/>
</dbReference>
<feature type="compositionally biased region" description="Acidic residues" evidence="4">
    <location>
        <begin position="947"/>
        <end position="963"/>
    </location>
</feature>
<protein>
    <recommendedName>
        <fullName evidence="5">Nucleoporin Nup159/Nup146 N-terminal domain-containing protein</fullName>
    </recommendedName>
</protein>
<dbReference type="Proteomes" id="UP000027920">
    <property type="component" value="Unassembled WGS sequence"/>
</dbReference>
<dbReference type="RefSeq" id="XP_013262811.1">
    <property type="nucleotide sequence ID" value="XM_013407357.1"/>
</dbReference>
<dbReference type="GO" id="GO:0017056">
    <property type="term" value="F:structural constituent of nuclear pore"/>
    <property type="evidence" value="ECO:0007669"/>
    <property type="project" value="TreeGrafter"/>
</dbReference>
<feature type="compositionally biased region" description="Polar residues" evidence="4">
    <location>
        <begin position="759"/>
        <end position="776"/>
    </location>
</feature>
<feature type="region of interest" description="Disordered" evidence="4">
    <location>
        <begin position="462"/>
        <end position="481"/>
    </location>
</feature>
<feature type="compositionally biased region" description="Polar residues" evidence="4">
    <location>
        <begin position="1332"/>
        <end position="1341"/>
    </location>
</feature>
<comment type="subcellular location">
    <subcellularLocation>
        <location evidence="1">Nucleus</location>
    </subcellularLocation>
</comment>
<dbReference type="OrthoDB" id="248320at2759"/>
<feature type="region of interest" description="Disordered" evidence="4">
    <location>
        <begin position="1"/>
        <end position="23"/>
    </location>
</feature>
<dbReference type="GO" id="GO:0005643">
    <property type="term" value="C:nuclear pore"/>
    <property type="evidence" value="ECO:0007669"/>
    <property type="project" value="TreeGrafter"/>
</dbReference>
<dbReference type="Pfam" id="PF16755">
    <property type="entry name" value="Beta-prop_NUP159_NUP214"/>
    <property type="match status" value="1"/>
</dbReference>
<feature type="region of interest" description="Disordered" evidence="4">
    <location>
        <begin position="1406"/>
        <end position="1426"/>
    </location>
</feature>
<dbReference type="EMBL" id="AMGV01000003">
    <property type="protein sequence ID" value="KEF60221.1"/>
    <property type="molecule type" value="Genomic_DNA"/>
</dbReference>
<evidence type="ECO:0000313" key="7">
    <source>
        <dbReference type="Proteomes" id="UP000027920"/>
    </source>
</evidence>
<feature type="compositionally biased region" description="Polar residues" evidence="4">
    <location>
        <begin position="894"/>
        <end position="906"/>
    </location>
</feature>